<dbReference type="Proteomes" id="UP000053144">
    <property type="component" value="Chromosome 4"/>
</dbReference>
<dbReference type="GO" id="GO:0010073">
    <property type="term" value="P:meristem maintenance"/>
    <property type="evidence" value="ECO:0007669"/>
    <property type="project" value="InterPro"/>
</dbReference>
<dbReference type="PANTHER" id="PTHR46033:SF8">
    <property type="entry name" value="PROTEIN MAINTENANCE OF MERISTEMS-LIKE"/>
    <property type="match status" value="1"/>
</dbReference>
<reference evidence="2" key="1">
    <citation type="journal article" date="2015" name="Proc. Natl. Acad. Sci. U.S.A.">
        <title>Genome sequencing of adzuki bean (Vigna angularis) provides insight into high starch and low fat accumulation and domestication.</title>
        <authorList>
            <person name="Yang K."/>
            <person name="Tian Z."/>
            <person name="Chen C."/>
            <person name="Luo L."/>
            <person name="Zhao B."/>
            <person name="Wang Z."/>
            <person name="Yu L."/>
            <person name="Li Y."/>
            <person name="Sun Y."/>
            <person name="Li W."/>
            <person name="Chen Y."/>
            <person name="Li Y."/>
            <person name="Zhang Y."/>
            <person name="Ai D."/>
            <person name="Zhao J."/>
            <person name="Shang C."/>
            <person name="Ma Y."/>
            <person name="Wu B."/>
            <person name="Wang M."/>
            <person name="Gao L."/>
            <person name="Sun D."/>
            <person name="Zhang P."/>
            <person name="Guo F."/>
            <person name="Wang W."/>
            <person name="Li Y."/>
            <person name="Wang J."/>
            <person name="Varshney R.K."/>
            <person name="Wang J."/>
            <person name="Ling H.Q."/>
            <person name="Wan P."/>
        </authorList>
    </citation>
    <scope>NUCLEOTIDE SEQUENCE</scope>
    <source>
        <strain evidence="2">cv. Jingnong 6</strain>
    </source>
</reference>
<dbReference type="AlphaFoldDB" id="A0A0L9UFF9"/>
<organism evidence="1 2">
    <name type="scientific">Phaseolus angularis</name>
    <name type="common">Azuki bean</name>
    <name type="synonym">Vigna angularis</name>
    <dbReference type="NCBI Taxonomy" id="3914"/>
    <lineage>
        <taxon>Eukaryota</taxon>
        <taxon>Viridiplantae</taxon>
        <taxon>Streptophyta</taxon>
        <taxon>Embryophyta</taxon>
        <taxon>Tracheophyta</taxon>
        <taxon>Spermatophyta</taxon>
        <taxon>Magnoliopsida</taxon>
        <taxon>eudicotyledons</taxon>
        <taxon>Gunneridae</taxon>
        <taxon>Pentapetalae</taxon>
        <taxon>rosids</taxon>
        <taxon>fabids</taxon>
        <taxon>Fabales</taxon>
        <taxon>Fabaceae</taxon>
        <taxon>Papilionoideae</taxon>
        <taxon>50 kb inversion clade</taxon>
        <taxon>NPAAA clade</taxon>
        <taxon>indigoferoid/millettioid clade</taxon>
        <taxon>Phaseoleae</taxon>
        <taxon>Vigna</taxon>
    </lineage>
</organism>
<evidence type="ECO:0008006" key="3">
    <source>
        <dbReference type="Google" id="ProtNLM"/>
    </source>
</evidence>
<dbReference type="EMBL" id="CM003374">
    <property type="protein sequence ID" value="KOM41448.1"/>
    <property type="molecule type" value="Genomic_DNA"/>
</dbReference>
<protein>
    <recommendedName>
        <fullName evidence="3">Aminotransferase-like plant mobile domain-containing protein</fullName>
    </recommendedName>
</protein>
<name>A0A0L9UFF9_PHAAN</name>
<sequence>MDCTKEEGYKNLRLRPWSDTKPIVDINSILRQSDRTRIEETPFKWCLYMNSPIEFCSPLFKEMVRRWVCRNECFVLKQTMVPFTVGDVCTGLGLGVGGLDVNFDDNFDAVVCHQFSSKSFTLKDVIHKIKHSKAVSNMPFTVLDNIDNLYQYNWTKAVHTFVVNSLGNASRMIRQHDIRDLGLSGNVVVLQLWAVERLGLADGAHHIVFPRIINWSSLKLRSNKIEDLFKRKEICWEWFLREGDRGNSIIRATLHLEEGPIPEDDGHELGLSWEEMVMKKIEYNQRKMVAMNKDLITLATMVVMDCTKEEGYKNLRLRPWSDTKPIVDINSILRQSDRTRIEETPFKWCLYMNSPIEFCSPLFKEMVRRWVCRNECFVLKQTMVPFTVGDVCTGLGLGVGGLDVNFDDNFDAVVCHQFSSKSFTLKDVIHKIKHSKAVSNMPFTVLDNIDNLYQYNWTKAVHTFVVNSLGNASRMIRQHDIRDLGLSGNVVVLQLWAVERLGLADGAHHIVFPRIINWSSLKLRSNKIEDLFKRKEAAEDAKHFKLAICQMTERVCHGRGNYPTDFFYVYATMFKDLKVLLPFSDFQMGVLRTLNLALTQLHPNG</sequence>
<evidence type="ECO:0000313" key="2">
    <source>
        <dbReference type="Proteomes" id="UP000053144"/>
    </source>
</evidence>
<dbReference type="Gramene" id="KOM41448">
    <property type="protein sequence ID" value="KOM41448"/>
    <property type="gene ID" value="LR48_Vigan04g164600"/>
</dbReference>
<proteinExistence type="predicted"/>
<accession>A0A0L9UFF9</accession>
<evidence type="ECO:0000313" key="1">
    <source>
        <dbReference type="EMBL" id="KOM41448.1"/>
    </source>
</evidence>
<dbReference type="PANTHER" id="PTHR46033">
    <property type="entry name" value="PROTEIN MAIN-LIKE 2"/>
    <property type="match status" value="1"/>
</dbReference>
<gene>
    <name evidence="1" type="ORF">LR48_Vigan04g164600</name>
</gene>
<dbReference type="InterPro" id="IPR044824">
    <property type="entry name" value="MAIN-like"/>
</dbReference>